<name>A0AAD3HKE2_9CHLO</name>
<evidence type="ECO:0000313" key="3">
    <source>
        <dbReference type="Proteomes" id="UP001054857"/>
    </source>
</evidence>
<feature type="compositionally biased region" description="Basic and acidic residues" evidence="1">
    <location>
        <begin position="36"/>
        <end position="47"/>
    </location>
</feature>
<proteinExistence type="predicted"/>
<reference evidence="2 3" key="1">
    <citation type="journal article" date="2021" name="Sci. Rep.">
        <title>Genome sequencing of the multicellular alga Astrephomene provides insights into convergent evolution of germ-soma differentiation.</title>
        <authorList>
            <person name="Yamashita S."/>
            <person name="Yamamoto K."/>
            <person name="Matsuzaki R."/>
            <person name="Suzuki S."/>
            <person name="Yamaguchi H."/>
            <person name="Hirooka S."/>
            <person name="Minakuchi Y."/>
            <person name="Miyagishima S."/>
            <person name="Kawachi M."/>
            <person name="Toyoda A."/>
            <person name="Nozaki H."/>
        </authorList>
    </citation>
    <scope>NUCLEOTIDE SEQUENCE [LARGE SCALE GENOMIC DNA]</scope>
    <source>
        <strain evidence="2 3">NIES-4017</strain>
    </source>
</reference>
<feature type="region of interest" description="Disordered" evidence="1">
    <location>
        <begin position="36"/>
        <end position="113"/>
    </location>
</feature>
<feature type="non-terminal residue" evidence="2">
    <location>
        <position position="113"/>
    </location>
</feature>
<feature type="compositionally biased region" description="Low complexity" evidence="1">
    <location>
        <begin position="49"/>
        <end position="65"/>
    </location>
</feature>
<sequence>ACAPLGGWLAAVRGRAGELRAAAAEQEEQLRRWEAEVRQQQEARRAEMAAAAAAAPPAAAAAAAPPGVPQLPSEGRPDPLGEQRGAWLAEEAAAEGQLRGRREEAGRAQQRLG</sequence>
<dbReference type="Proteomes" id="UP001054857">
    <property type="component" value="Unassembled WGS sequence"/>
</dbReference>
<evidence type="ECO:0000256" key="1">
    <source>
        <dbReference type="SAM" id="MobiDB-lite"/>
    </source>
</evidence>
<gene>
    <name evidence="2" type="ORF">Agub_g4957</name>
</gene>
<protein>
    <submittedName>
        <fullName evidence="2">Uncharacterized protein</fullName>
    </submittedName>
</protein>
<keyword evidence="3" id="KW-1185">Reference proteome</keyword>
<accession>A0AAD3HKE2</accession>
<feature type="compositionally biased region" description="Low complexity" evidence="1">
    <location>
        <begin position="83"/>
        <end position="97"/>
    </location>
</feature>
<organism evidence="2 3">
    <name type="scientific">Astrephomene gubernaculifera</name>
    <dbReference type="NCBI Taxonomy" id="47775"/>
    <lineage>
        <taxon>Eukaryota</taxon>
        <taxon>Viridiplantae</taxon>
        <taxon>Chlorophyta</taxon>
        <taxon>core chlorophytes</taxon>
        <taxon>Chlorophyceae</taxon>
        <taxon>CS clade</taxon>
        <taxon>Chlamydomonadales</taxon>
        <taxon>Astrephomenaceae</taxon>
        <taxon>Astrephomene</taxon>
    </lineage>
</organism>
<dbReference type="EMBL" id="BMAR01000006">
    <property type="protein sequence ID" value="GFR43836.1"/>
    <property type="molecule type" value="Genomic_DNA"/>
</dbReference>
<feature type="non-terminal residue" evidence="2">
    <location>
        <position position="1"/>
    </location>
</feature>
<comment type="caution">
    <text evidence="2">The sequence shown here is derived from an EMBL/GenBank/DDBJ whole genome shotgun (WGS) entry which is preliminary data.</text>
</comment>
<evidence type="ECO:0000313" key="2">
    <source>
        <dbReference type="EMBL" id="GFR43836.1"/>
    </source>
</evidence>
<dbReference type="AlphaFoldDB" id="A0AAD3HKE2"/>